<reference evidence="2" key="1">
    <citation type="submission" date="2016-10" db="EMBL/GenBank/DDBJ databases">
        <authorList>
            <person name="Varghese N."/>
            <person name="Submissions S."/>
        </authorList>
    </citation>
    <scope>NUCLEOTIDE SEQUENCE [LARGE SCALE GENOMIC DNA]</scope>
    <source>
        <strain evidence="2">DSM 16522</strain>
    </source>
</reference>
<gene>
    <name evidence="1" type="ORF">SAMN05421579_11246</name>
</gene>
<dbReference type="InterPro" id="IPR009784">
    <property type="entry name" value="DUF1349"/>
</dbReference>
<organism evidence="1 2">
    <name type="scientific">Xenorhabdus japonica</name>
    <dbReference type="NCBI Taxonomy" id="53341"/>
    <lineage>
        <taxon>Bacteria</taxon>
        <taxon>Pseudomonadati</taxon>
        <taxon>Pseudomonadota</taxon>
        <taxon>Gammaproteobacteria</taxon>
        <taxon>Enterobacterales</taxon>
        <taxon>Morganellaceae</taxon>
        <taxon>Xenorhabdus</taxon>
    </lineage>
</organism>
<dbReference type="PANTHER" id="PTHR35332">
    <property type="entry name" value="REGULATION OF ENOLASE PROTEIN 1"/>
    <property type="match status" value="1"/>
</dbReference>
<dbReference type="InterPro" id="IPR013320">
    <property type="entry name" value="ConA-like_dom_sf"/>
</dbReference>
<dbReference type="AlphaFoldDB" id="A0A1I5AIU1"/>
<dbReference type="PANTHER" id="PTHR35332:SF2">
    <property type="entry name" value="REGULATION OF ENOLASE PROTEIN 1"/>
    <property type="match status" value="1"/>
</dbReference>
<dbReference type="Gene3D" id="2.60.120.200">
    <property type="match status" value="1"/>
</dbReference>
<proteinExistence type="predicted"/>
<evidence type="ECO:0000313" key="1">
    <source>
        <dbReference type="EMBL" id="SFN62394.1"/>
    </source>
</evidence>
<evidence type="ECO:0008006" key="3">
    <source>
        <dbReference type="Google" id="ProtNLM"/>
    </source>
</evidence>
<sequence>MLKHVFTKLPKNSTVNWLNPPPYWETDMGLCRMKPASGTDFWRETYFGHTADNGHALLASFCSNIVISTDVIFSPQHDYDQAGLMIRLSDKNWIKFSVELEPDKTIKLGTTVTSQGISDWSGEVIATIDTLIAPITLIAEISSGACLLSMRQGDELAQTVRITPLPLVKSNEAWAGIYAACPRESGFIANFENTSMRTRK</sequence>
<dbReference type="SUPFAM" id="SSF49899">
    <property type="entry name" value="Concanavalin A-like lectins/glucanases"/>
    <property type="match status" value="1"/>
</dbReference>
<dbReference type="OrthoDB" id="9814707at2"/>
<keyword evidence="2" id="KW-1185">Reference proteome</keyword>
<dbReference type="RefSeq" id="WP_092519019.1">
    <property type="nucleotide sequence ID" value="NZ_CAWRAH010000033.1"/>
</dbReference>
<accession>A0A1I5AIU1</accession>
<evidence type="ECO:0000313" key="2">
    <source>
        <dbReference type="Proteomes" id="UP000199011"/>
    </source>
</evidence>
<protein>
    <recommendedName>
        <fullName evidence="3">DUF1349 domain-containing protein</fullName>
    </recommendedName>
</protein>
<dbReference type="Proteomes" id="UP000199011">
    <property type="component" value="Unassembled WGS sequence"/>
</dbReference>
<dbReference type="Pfam" id="PF07081">
    <property type="entry name" value="DUF1349"/>
    <property type="match status" value="1"/>
</dbReference>
<name>A0A1I5AIU1_9GAMM</name>
<dbReference type="EMBL" id="FOVO01000012">
    <property type="protein sequence ID" value="SFN62394.1"/>
    <property type="molecule type" value="Genomic_DNA"/>
</dbReference>